<dbReference type="CDD" id="cd22078">
    <property type="entry name" value="WH2_Spire1_r2-like"/>
    <property type="match status" value="1"/>
</dbReference>
<comment type="caution">
    <text evidence="16">The sequence shown here is derived from an EMBL/GenBank/DDBJ whole genome shotgun (WGS) entry which is preliminary data.</text>
</comment>
<feature type="compositionally biased region" description="Acidic residues" evidence="14">
    <location>
        <begin position="170"/>
        <end position="190"/>
    </location>
</feature>
<protein>
    <recommendedName>
        <fullName evidence="15">KIND domain-containing protein</fullName>
    </recommendedName>
</protein>
<evidence type="ECO:0000259" key="15">
    <source>
        <dbReference type="PROSITE" id="PS51377"/>
    </source>
</evidence>
<keyword evidence="7" id="KW-0963">Cytoplasm</keyword>
<dbReference type="SMART" id="SM00750">
    <property type="entry name" value="KIND"/>
    <property type="match status" value="1"/>
</dbReference>
<dbReference type="GO" id="GO:0005886">
    <property type="term" value="C:plasma membrane"/>
    <property type="evidence" value="ECO:0007669"/>
    <property type="project" value="UniProtKB-SubCell"/>
</dbReference>
<dbReference type="Gene3D" id="1.10.510.10">
    <property type="entry name" value="Transferase(Phosphotransferase) domain 1"/>
    <property type="match status" value="1"/>
</dbReference>
<dbReference type="GO" id="GO:0005856">
    <property type="term" value="C:cytoskeleton"/>
    <property type="evidence" value="ECO:0007669"/>
    <property type="project" value="UniProtKB-SubCell"/>
</dbReference>
<evidence type="ECO:0000256" key="1">
    <source>
        <dbReference type="ARBA" id="ARBA00004180"/>
    </source>
</evidence>
<dbReference type="GO" id="GO:0045010">
    <property type="term" value="P:actin nucleation"/>
    <property type="evidence" value="ECO:0007669"/>
    <property type="project" value="InterPro"/>
</dbReference>
<sequence>MSIIRHTATGRLSSTLLEETVAASRECTYHLYPRWFISFIYCILQTLTSPTLQYAGWAMLLSFPVRLPCPQALLLLPSSSGGTGVGCIALSKETLWGGGGQPPVGTQLSAGMRSEHTARGSSACVAPLVCSLGLVLFHALEYGLGEDEEHVLSRPFEMLLDRMTSADPECCSDEDEEMSSDDDSGEEDCHDEGIEKDSGEDDPGGGDGGAGGKPPAHRAGLTLAKVLEMCASHLQNPAQADMHYKAVCRALVAEALELSTFLQKISSGTKAMLWMQVIRELRQGVKLKKVDVETHLHPVEYELTPYEMLLDDIRSQRYKLNKVMVNGDLPPRVKKDAHALILDFIRSRPPLFPVSRRQLKPAPRRETSVHDRLMADIRQPQVLRPVRRRSTSSSNSGQCQFFPQNLLPGLLVDRPVVRNSGSCRREVLRYSIEQRTCGLSLPCPCDGFFDSNEPSLLSL</sequence>
<evidence type="ECO:0000256" key="4">
    <source>
        <dbReference type="ARBA" id="ARBA00010956"/>
    </source>
</evidence>
<dbReference type="GO" id="GO:0030041">
    <property type="term" value="P:actin filament polymerization"/>
    <property type="evidence" value="ECO:0007669"/>
    <property type="project" value="TreeGrafter"/>
</dbReference>
<dbReference type="CDD" id="cd22068">
    <property type="entry name" value="WH2_DmSpire_r3-like"/>
    <property type="match status" value="1"/>
</dbReference>
<feature type="region of interest" description="Disordered" evidence="14">
    <location>
        <begin position="167"/>
        <end position="217"/>
    </location>
</feature>
<evidence type="ECO:0000256" key="3">
    <source>
        <dbReference type="ARBA" id="ARBA00004413"/>
    </source>
</evidence>
<keyword evidence="12" id="KW-0206">Cytoskeleton</keyword>
<name>A0A9J6FGP4_HAELO</name>
<dbReference type="Pfam" id="PF16474">
    <property type="entry name" value="KIND"/>
    <property type="match status" value="1"/>
</dbReference>
<evidence type="ECO:0000256" key="11">
    <source>
        <dbReference type="ARBA" id="ARBA00023203"/>
    </source>
</evidence>
<evidence type="ECO:0000313" key="17">
    <source>
        <dbReference type="Proteomes" id="UP000821853"/>
    </source>
</evidence>
<dbReference type="PROSITE" id="PS51377">
    <property type="entry name" value="KIND"/>
    <property type="match status" value="1"/>
</dbReference>
<dbReference type="VEuPathDB" id="VectorBase:HLOH_050704"/>
<evidence type="ECO:0000256" key="7">
    <source>
        <dbReference type="ARBA" id="ARBA00022490"/>
    </source>
</evidence>
<keyword evidence="17" id="KW-1185">Reference proteome</keyword>
<feature type="domain" description="KIND" evidence="15">
    <location>
        <begin position="38"/>
        <end position="258"/>
    </location>
</feature>
<evidence type="ECO:0000256" key="14">
    <source>
        <dbReference type="SAM" id="MobiDB-lite"/>
    </source>
</evidence>
<organism evidence="16 17">
    <name type="scientific">Haemaphysalis longicornis</name>
    <name type="common">Bush tick</name>
    <dbReference type="NCBI Taxonomy" id="44386"/>
    <lineage>
        <taxon>Eukaryota</taxon>
        <taxon>Metazoa</taxon>
        <taxon>Ecdysozoa</taxon>
        <taxon>Arthropoda</taxon>
        <taxon>Chelicerata</taxon>
        <taxon>Arachnida</taxon>
        <taxon>Acari</taxon>
        <taxon>Parasitiformes</taxon>
        <taxon>Ixodida</taxon>
        <taxon>Ixodoidea</taxon>
        <taxon>Ixodidae</taxon>
        <taxon>Haemaphysalinae</taxon>
        <taxon>Haemaphysalis</taxon>
    </lineage>
</organism>
<evidence type="ECO:0000256" key="9">
    <source>
        <dbReference type="ARBA" id="ARBA00022927"/>
    </source>
</evidence>
<dbReference type="PANTHER" id="PTHR21345">
    <property type="entry name" value="SPIRE"/>
    <property type="match status" value="1"/>
</dbReference>
<comment type="subcellular location">
    <subcellularLocation>
        <location evidence="3">Cell membrane</location>
        <topology evidence="3">Peripheral membrane protein</topology>
        <orientation evidence="3">Cytoplasmic side</orientation>
    </subcellularLocation>
    <subcellularLocation>
        <location evidence="2">Cytoplasm</location>
        <location evidence="2">Cytoskeleton</location>
    </subcellularLocation>
    <subcellularLocation>
        <location evidence="1">Cytoplasmic vesicle membrane</location>
        <topology evidence="1">Peripheral membrane protein</topology>
        <orientation evidence="1">Cytoplasmic side</orientation>
    </subcellularLocation>
</comment>
<dbReference type="GO" id="GO:0005938">
    <property type="term" value="C:cell cortex"/>
    <property type="evidence" value="ECO:0007669"/>
    <property type="project" value="TreeGrafter"/>
</dbReference>
<dbReference type="GO" id="GO:0051295">
    <property type="term" value="P:establishment of meiotic spindle localization"/>
    <property type="evidence" value="ECO:0007669"/>
    <property type="project" value="TreeGrafter"/>
</dbReference>
<dbReference type="Proteomes" id="UP000821853">
    <property type="component" value="Chromosome 1"/>
</dbReference>
<dbReference type="GO" id="GO:0003779">
    <property type="term" value="F:actin binding"/>
    <property type="evidence" value="ECO:0007669"/>
    <property type="project" value="UniProtKB-KW"/>
</dbReference>
<evidence type="ECO:0000313" key="16">
    <source>
        <dbReference type="EMBL" id="KAH9362165.1"/>
    </source>
</evidence>
<comment type="similarity">
    <text evidence="4">Belongs to the spire family.</text>
</comment>
<dbReference type="AlphaFoldDB" id="A0A9J6FGP4"/>
<evidence type="ECO:0000256" key="6">
    <source>
        <dbReference type="ARBA" id="ARBA00022475"/>
    </source>
</evidence>
<dbReference type="GO" id="GO:0008017">
    <property type="term" value="F:microtubule binding"/>
    <property type="evidence" value="ECO:0007669"/>
    <property type="project" value="TreeGrafter"/>
</dbReference>
<dbReference type="GO" id="GO:0040038">
    <property type="term" value="P:polar body extrusion after meiotic divisions"/>
    <property type="evidence" value="ECO:0007669"/>
    <property type="project" value="TreeGrafter"/>
</dbReference>
<dbReference type="GO" id="GO:0051639">
    <property type="term" value="P:actin filament network formation"/>
    <property type="evidence" value="ECO:0007669"/>
    <property type="project" value="TreeGrafter"/>
</dbReference>
<evidence type="ECO:0000256" key="5">
    <source>
        <dbReference type="ARBA" id="ARBA00022448"/>
    </source>
</evidence>
<dbReference type="InterPro" id="IPR029901">
    <property type="entry name" value="Spire"/>
</dbReference>
<evidence type="ECO:0000256" key="12">
    <source>
        <dbReference type="ARBA" id="ARBA00023212"/>
    </source>
</evidence>
<evidence type="ECO:0000256" key="10">
    <source>
        <dbReference type="ARBA" id="ARBA00023136"/>
    </source>
</evidence>
<evidence type="ECO:0000256" key="2">
    <source>
        <dbReference type="ARBA" id="ARBA00004245"/>
    </source>
</evidence>
<accession>A0A9J6FGP4</accession>
<evidence type="ECO:0000256" key="13">
    <source>
        <dbReference type="ARBA" id="ARBA00023329"/>
    </source>
</evidence>
<keyword evidence="9" id="KW-0653">Protein transport</keyword>
<keyword evidence="10" id="KW-0472">Membrane</keyword>
<dbReference type="GO" id="GO:0036089">
    <property type="term" value="P:cleavage furrow formation"/>
    <property type="evidence" value="ECO:0007669"/>
    <property type="project" value="TreeGrafter"/>
</dbReference>
<keyword evidence="13" id="KW-0968">Cytoplasmic vesicle</keyword>
<keyword evidence="8" id="KW-0677">Repeat</keyword>
<dbReference type="GO" id="GO:0030659">
    <property type="term" value="C:cytoplasmic vesicle membrane"/>
    <property type="evidence" value="ECO:0007669"/>
    <property type="project" value="UniProtKB-SubCell"/>
</dbReference>
<gene>
    <name evidence="16" type="ORF">HPB48_002143</name>
</gene>
<evidence type="ECO:0000256" key="8">
    <source>
        <dbReference type="ARBA" id="ARBA00022737"/>
    </source>
</evidence>
<dbReference type="PANTHER" id="PTHR21345:SF3">
    <property type="entry name" value="PROTEIN SPIRE"/>
    <property type="match status" value="1"/>
</dbReference>
<dbReference type="EMBL" id="JABSTR010000001">
    <property type="protein sequence ID" value="KAH9362165.1"/>
    <property type="molecule type" value="Genomic_DNA"/>
</dbReference>
<dbReference type="OrthoDB" id="10043757at2759"/>
<dbReference type="GO" id="GO:0015031">
    <property type="term" value="P:protein transport"/>
    <property type="evidence" value="ECO:0007669"/>
    <property type="project" value="UniProtKB-KW"/>
</dbReference>
<reference evidence="16 17" key="1">
    <citation type="journal article" date="2020" name="Cell">
        <title>Large-Scale Comparative Analyses of Tick Genomes Elucidate Their Genetic Diversity and Vector Capacities.</title>
        <authorList>
            <consortium name="Tick Genome and Microbiome Consortium (TIGMIC)"/>
            <person name="Jia N."/>
            <person name="Wang J."/>
            <person name="Shi W."/>
            <person name="Du L."/>
            <person name="Sun Y."/>
            <person name="Zhan W."/>
            <person name="Jiang J.F."/>
            <person name="Wang Q."/>
            <person name="Zhang B."/>
            <person name="Ji P."/>
            <person name="Bell-Sakyi L."/>
            <person name="Cui X.M."/>
            <person name="Yuan T.T."/>
            <person name="Jiang B.G."/>
            <person name="Yang W.F."/>
            <person name="Lam T.T."/>
            <person name="Chang Q.C."/>
            <person name="Ding S.J."/>
            <person name="Wang X.J."/>
            <person name="Zhu J.G."/>
            <person name="Ruan X.D."/>
            <person name="Zhao L."/>
            <person name="Wei J.T."/>
            <person name="Ye R.Z."/>
            <person name="Que T.C."/>
            <person name="Du C.H."/>
            <person name="Zhou Y.H."/>
            <person name="Cheng J.X."/>
            <person name="Dai P.F."/>
            <person name="Guo W.B."/>
            <person name="Han X.H."/>
            <person name="Huang E.J."/>
            <person name="Li L.F."/>
            <person name="Wei W."/>
            <person name="Gao Y.C."/>
            <person name="Liu J.Z."/>
            <person name="Shao H.Z."/>
            <person name="Wang X."/>
            <person name="Wang C.C."/>
            <person name="Yang T.C."/>
            <person name="Huo Q.B."/>
            <person name="Li W."/>
            <person name="Chen H.Y."/>
            <person name="Chen S.E."/>
            <person name="Zhou L.G."/>
            <person name="Ni X.B."/>
            <person name="Tian J.H."/>
            <person name="Sheng Y."/>
            <person name="Liu T."/>
            <person name="Pan Y.S."/>
            <person name="Xia L.Y."/>
            <person name="Li J."/>
            <person name="Zhao F."/>
            <person name="Cao W.C."/>
        </authorList>
    </citation>
    <scope>NUCLEOTIDE SEQUENCE [LARGE SCALE GENOMIC DNA]</scope>
    <source>
        <strain evidence="16">HaeL-2018</strain>
    </source>
</reference>
<dbReference type="InterPro" id="IPR011019">
    <property type="entry name" value="KIND_dom"/>
</dbReference>
<keyword evidence="6" id="KW-1003">Cell membrane</keyword>
<proteinExistence type="inferred from homology"/>
<keyword evidence="5" id="KW-0813">Transport</keyword>
<dbReference type="GO" id="GO:0048193">
    <property type="term" value="P:Golgi vesicle transport"/>
    <property type="evidence" value="ECO:0007669"/>
    <property type="project" value="TreeGrafter"/>
</dbReference>
<keyword evidence="11" id="KW-0009">Actin-binding</keyword>